<feature type="chain" id="PRO_5012958567" evidence="1">
    <location>
        <begin position="25"/>
        <end position="66"/>
    </location>
</feature>
<dbReference type="Proteomes" id="UP000237351">
    <property type="component" value="Chromosome"/>
</dbReference>
<evidence type="ECO:0000256" key="1">
    <source>
        <dbReference type="SAM" id="SignalP"/>
    </source>
</evidence>
<proteinExistence type="predicted"/>
<keyword evidence="3" id="KW-1185">Reference proteome</keyword>
<dbReference type="AlphaFoldDB" id="A0A1W6N539"/>
<gene>
    <name evidence="2" type="ORF">GQ61_06440</name>
</gene>
<protein>
    <submittedName>
        <fullName evidence="2">Uncharacterized protein</fullName>
    </submittedName>
</protein>
<dbReference type="RefSeq" id="WP_085784498.1">
    <property type="nucleotide sequence ID" value="NZ_CP008743.1"/>
</dbReference>
<dbReference type="EMBL" id="CP008743">
    <property type="protein sequence ID" value="ARN84984.1"/>
    <property type="molecule type" value="Genomic_DNA"/>
</dbReference>
<evidence type="ECO:0000313" key="3">
    <source>
        <dbReference type="Proteomes" id="UP000237351"/>
    </source>
</evidence>
<keyword evidence="1" id="KW-0732">Signal</keyword>
<name>A0A1W6N539_9PROT</name>
<accession>A0A1W6N539</accession>
<reference evidence="2 3" key="1">
    <citation type="submission" date="2014-06" db="EMBL/GenBank/DDBJ databases">
        <title>The genome of the endonuclear symbiont Nucleicultrix amoebiphila.</title>
        <authorList>
            <person name="Schulz F."/>
            <person name="Horn M."/>
        </authorList>
    </citation>
    <scope>NUCLEOTIDE SEQUENCE [LARGE SCALE GENOMIC DNA]</scope>
    <source>
        <strain evidence="2 3">FS5</strain>
    </source>
</reference>
<dbReference type="KEGG" id="naf:GQ61_06440"/>
<feature type="signal peptide" evidence="1">
    <location>
        <begin position="1"/>
        <end position="24"/>
    </location>
</feature>
<organism evidence="2 3">
    <name type="scientific">Candidatus Nucleicultrix amoebiphila FS5</name>
    <dbReference type="NCBI Taxonomy" id="1414854"/>
    <lineage>
        <taxon>Bacteria</taxon>
        <taxon>Pseudomonadati</taxon>
        <taxon>Pseudomonadota</taxon>
        <taxon>Alphaproteobacteria</taxon>
        <taxon>Holosporales</taxon>
        <taxon>Candidatus Nucleicultricaceae</taxon>
        <taxon>Candidatus Nucleicultrix</taxon>
    </lineage>
</organism>
<evidence type="ECO:0000313" key="2">
    <source>
        <dbReference type="EMBL" id="ARN84984.1"/>
    </source>
</evidence>
<sequence length="66" mass="7470">MFNKWILGSLVVLMTIASSTSADAWRYYYGHGSVVVKRPVIVKKPIIVKKSIVVKRPVIEKDIIVK</sequence>